<evidence type="ECO:0000313" key="4">
    <source>
        <dbReference type="Proteomes" id="UP000193380"/>
    </source>
</evidence>
<name>A0A060Z8A9_ONCMY</name>
<evidence type="ECO:0000313" key="3">
    <source>
        <dbReference type="EMBL" id="CDQ97964.1"/>
    </source>
</evidence>
<accession>A0A060Z8A9</accession>
<dbReference type="STRING" id="8022.A0A060Z8A9"/>
<gene>
    <name evidence="3" type="ORF">GSONMT00046240001</name>
</gene>
<feature type="region of interest" description="Disordered" evidence="1">
    <location>
        <begin position="1"/>
        <end position="73"/>
    </location>
</feature>
<keyword evidence="2" id="KW-0812">Transmembrane</keyword>
<feature type="compositionally biased region" description="Polar residues" evidence="1">
    <location>
        <begin position="20"/>
        <end position="29"/>
    </location>
</feature>
<evidence type="ECO:0000256" key="2">
    <source>
        <dbReference type="SAM" id="Phobius"/>
    </source>
</evidence>
<feature type="transmembrane region" description="Helical" evidence="2">
    <location>
        <begin position="113"/>
        <end position="132"/>
    </location>
</feature>
<feature type="compositionally biased region" description="Basic and acidic residues" evidence="1">
    <location>
        <begin position="10"/>
        <end position="19"/>
    </location>
</feature>
<dbReference type="AlphaFoldDB" id="A0A060Z8A9"/>
<feature type="compositionally biased region" description="Basic and acidic residues" evidence="1">
    <location>
        <begin position="52"/>
        <end position="64"/>
    </location>
</feature>
<dbReference type="PaxDb" id="8022-A0A060Z8A9"/>
<proteinExistence type="predicted"/>
<keyword evidence="2" id="KW-1133">Transmembrane helix</keyword>
<sequence length="133" mass="15450">MKPIRMSMTKFDDPTESSDKFFSNWSETGESGWRKESRKPEPDFYLSTKSSSQDDRTAARRKADPVPVSDSGDARKKFGDVKAISSDMYFGKQDDSEVGTLSWDTHIQYQSKVWTHLLIQRFFLIFPIFYIVE</sequence>
<keyword evidence="2" id="KW-0472">Membrane</keyword>
<feature type="compositionally biased region" description="Basic and acidic residues" evidence="1">
    <location>
        <begin position="32"/>
        <end position="42"/>
    </location>
</feature>
<reference evidence="3" key="1">
    <citation type="journal article" date="2014" name="Nat. Commun.">
        <title>The rainbow trout genome provides novel insights into evolution after whole-genome duplication in vertebrates.</title>
        <authorList>
            <person name="Berthelot C."/>
            <person name="Brunet F."/>
            <person name="Chalopin D."/>
            <person name="Juanchich A."/>
            <person name="Bernard M."/>
            <person name="Noel B."/>
            <person name="Bento P."/>
            <person name="Da Silva C."/>
            <person name="Labadie K."/>
            <person name="Alberti A."/>
            <person name="Aury J.M."/>
            <person name="Louis A."/>
            <person name="Dehais P."/>
            <person name="Bardou P."/>
            <person name="Montfort J."/>
            <person name="Klopp C."/>
            <person name="Cabau C."/>
            <person name="Gaspin C."/>
            <person name="Thorgaard G.H."/>
            <person name="Boussaha M."/>
            <person name="Quillet E."/>
            <person name="Guyomard R."/>
            <person name="Galiana D."/>
            <person name="Bobe J."/>
            <person name="Volff J.N."/>
            <person name="Genet C."/>
            <person name="Wincker P."/>
            <person name="Jaillon O."/>
            <person name="Roest Crollius H."/>
            <person name="Guiguen Y."/>
        </authorList>
    </citation>
    <scope>NUCLEOTIDE SEQUENCE [LARGE SCALE GENOMIC DNA]</scope>
</reference>
<evidence type="ECO:0000256" key="1">
    <source>
        <dbReference type="SAM" id="MobiDB-lite"/>
    </source>
</evidence>
<dbReference type="Proteomes" id="UP000193380">
    <property type="component" value="Unassembled WGS sequence"/>
</dbReference>
<dbReference type="EMBL" id="FR934086">
    <property type="protein sequence ID" value="CDQ97964.1"/>
    <property type="molecule type" value="Genomic_DNA"/>
</dbReference>
<reference evidence="3" key="2">
    <citation type="submission" date="2014-03" db="EMBL/GenBank/DDBJ databases">
        <authorList>
            <person name="Genoscope - CEA"/>
        </authorList>
    </citation>
    <scope>NUCLEOTIDE SEQUENCE</scope>
</reference>
<organism evidence="3 4">
    <name type="scientific">Oncorhynchus mykiss</name>
    <name type="common">Rainbow trout</name>
    <name type="synonym">Salmo gairdneri</name>
    <dbReference type="NCBI Taxonomy" id="8022"/>
    <lineage>
        <taxon>Eukaryota</taxon>
        <taxon>Metazoa</taxon>
        <taxon>Chordata</taxon>
        <taxon>Craniata</taxon>
        <taxon>Vertebrata</taxon>
        <taxon>Euteleostomi</taxon>
        <taxon>Actinopterygii</taxon>
        <taxon>Neopterygii</taxon>
        <taxon>Teleostei</taxon>
        <taxon>Protacanthopterygii</taxon>
        <taxon>Salmoniformes</taxon>
        <taxon>Salmonidae</taxon>
        <taxon>Salmoninae</taxon>
        <taxon>Oncorhynchus</taxon>
    </lineage>
</organism>
<protein>
    <submittedName>
        <fullName evidence="3">Uncharacterized protein</fullName>
    </submittedName>
</protein>